<feature type="region of interest" description="Disordered" evidence="1">
    <location>
        <begin position="108"/>
        <end position="140"/>
    </location>
</feature>
<organism evidence="2 3">
    <name type="scientific">Mugilogobius chulae</name>
    <name type="common">yellowstripe goby</name>
    <dbReference type="NCBI Taxonomy" id="88201"/>
    <lineage>
        <taxon>Eukaryota</taxon>
        <taxon>Metazoa</taxon>
        <taxon>Chordata</taxon>
        <taxon>Craniata</taxon>
        <taxon>Vertebrata</taxon>
        <taxon>Euteleostomi</taxon>
        <taxon>Actinopterygii</taxon>
        <taxon>Neopterygii</taxon>
        <taxon>Teleostei</taxon>
        <taxon>Neoteleostei</taxon>
        <taxon>Acanthomorphata</taxon>
        <taxon>Gobiaria</taxon>
        <taxon>Gobiiformes</taxon>
        <taxon>Gobioidei</taxon>
        <taxon>Gobiidae</taxon>
        <taxon>Gobionellinae</taxon>
        <taxon>Mugilogobius</taxon>
    </lineage>
</organism>
<keyword evidence="3" id="KW-1185">Reference proteome</keyword>
<evidence type="ECO:0000256" key="1">
    <source>
        <dbReference type="SAM" id="MobiDB-lite"/>
    </source>
</evidence>
<accession>A0AAW0NMC9</accession>
<protein>
    <submittedName>
        <fullName evidence="2">Uncharacterized protein</fullName>
    </submittedName>
</protein>
<comment type="caution">
    <text evidence="2">The sequence shown here is derived from an EMBL/GenBank/DDBJ whole genome shotgun (WGS) entry which is preliminary data.</text>
</comment>
<feature type="compositionally biased region" description="Basic and acidic residues" evidence="1">
    <location>
        <begin position="129"/>
        <end position="140"/>
    </location>
</feature>
<dbReference type="Proteomes" id="UP001460270">
    <property type="component" value="Unassembled WGS sequence"/>
</dbReference>
<reference evidence="3" key="1">
    <citation type="submission" date="2024-04" db="EMBL/GenBank/DDBJ databases">
        <title>Salinicola lusitanus LLJ914,a marine bacterium isolated from the Okinawa Trough.</title>
        <authorList>
            <person name="Li J."/>
        </authorList>
    </citation>
    <scope>NUCLEOTIDE SEQUENCE [LARGE SCALE GENOMIC DNA]</scope>
</reference>
<proteinExistence type="predicted"/>
<evidence type="ECO:0000313" key="3">
    <source>
        <dbReference type="Proteomes" id="UP001460270"/>
    </source>
</evidence>
<evidence type="ECO:0000313" key="2">
    <source>
        <dbReference type="EMBL" id="KAK7898986.1"/>
    </source>
</evidence>
<gene>
    <name evidence="2" type="ORF">WMY93_019839</name>
</gene>
<sequence>MLVIDYPEASPAPHCFLIWLPLKHTEREAQVTSQRTISCSEVPSWHQLINHLDRATTLTSGDGRGEDEGSNPKCCVVQVAGVTEQKCEGRRKEDKAVTVCPVQLQEVGQETEGSGRSWARAGGTGQCTGDERTSNRGESH</sequence>
<name>A0AAW0NMC9_9GOBI</name>
<dbReference type="EMBL" id="JBBPFD010000014">
    <property type="protein sequence ID" value="KAK7898986.1"/>
    <property type="molecule type" value="Genomic_DNA"/>
</dbReference>
<dbReference type="AlphaFoldDB" id="A0AAW0NMC9"/>